<gene>
    <name evidence="1" type="ORF">PVAND_007421</name>
</gene>
<dbReference type="EMBL" id="JADBJN010000002">
    <property type="protein sequence ID" value="KAG5677684.1"/>
    <property type="molecule type" value="Genomic_DNA"/>
</dbReference>
<comment type="caution">
    <text evidence="1">The sequence shown here is derived from an EMBL/GenBank/DDBJ whole genome shotgun (WGS) entry which is preliminary data.</text>
</comment>
<evidence type="ECO:0000313" key="2">
    <source>
        <dbReference type="Proteomes" id="UP001107558"/>
    </source>
</evidence>
<proteinExistence type="predicted"/>
<evidence type="ECO:0000313" key="1">
    <source>
        <dbReference type="EMBL" id="KAG5677684.1"/>
    </source>
</evidence>
<organism evidence="1 2">
    <name type="scientific">Polypedilum vanderplanki</name>
    <name type="common">Sleeping chironomid midge</name>
    <dbReference type="NCBI Taxonomy" id="319348"/>
    <lineage>
        <taxon>Eukaryota</taxon>
        <taxon>Metazoa</taxon>
        <taxon>Ecdysozoa</taxon>
        <taxon>Arthropoda</taxon>
        <taxon>Hexapoda</taxon>
        <taxon>Insecta</taxon>
        <taxon>Pterygota</taxon>
        <taxon>Neoptera</taxon>
        <taxon>Endopterygota</taxon>
        <taxon>Diptera</taxon>
        <taxon>Nematocera</taxon>
        <taxon>Chironomoidea</taxon>
        <taxon>Chironomidae</taxon>
        <taxon>Chironominae</taxon>
        <taxon>Polypedilum</taxon>
        <taxon>Polypedilum</taxon>
    </lineage>
</organism>
<dbReference type="Proteomes" id="UP001107558">
    <property type="component" value="Chromosome 2"/>
</dbReference>
<accession>A0A9J6C690</accession>
<keyword evidence="2" id="KW-1185">Reference proteome</keyword>
<protein>
    <submittedName>
        <fullName evidence="1">Uncharacterized protein</fullName>
    </submittedName>
</protein>
<dbReference type="AlphaFoldDB" id="A0A9J6C690"/>
<name>A0A9J6C690_POLVA</name>
<reference evidence="1" key="1">
    <citation type="submission" date="2021-03" db="EMBL/GenBank/DDBJ databases">
        <title>Chromosome level genome of the anhydrobiotic midge Polypedilum vanderplanki.</title>
        <authorList>
            <person name="Yoshida Y."/>
            <person name="Kikawada T."/>
            <person name="Gusev O."/>
        </authorList>
    </citation>
    <scope>NUCLEOTIDE SEQUENCE</scope>
    <source>
        <strain evidence="1">NIAS01</strain>
        <tissue evidence="1">Whole body or cell culture</tissue>
    </source>
</reference>
<sequence length="274" mass="32518">MTANKEVKRFYIFNDNQIKNLKKTFNTNNKTVFENNISTILNDRQLTQNGKILMLNNYLSRLRSKIKNLKYYDIFVKERGIIENNPYQNDDIEILNKEEIKTSENFNMTPVKEEKKIYSYPEEIFTSEFSTQKKSKNLKKINFETPERSIHNEEINDTVYQTPSNIYANDVNEIDLSAEKRKIVDEIMSESQLDEKNFDIKKYKFSPHRKNARFIKVLDEGQNSYFFINSPASKKSKKIETPQRSLRATTSENKVNFNDFWKSYSQARLSSKKQ</sequence>